<protein>
    <submittedName>
        <fullName evidence="1">Uncharacterized protein</fullName>
    </submittedName>
</protein>
<reference evidence="2" key="1">
    <citation type="journal article" date="2018" name="Nat. Microbiol.">
        <title>Leveraging single-cell genomics to expand the fungal tree of life.</title>
        <authorList>
            <person name="Ahrendt S.R."/>
            <person name="Quandt C.A."/>
            <person name="Ciobanu D."/>
            <person name="Clum A."/>
            <person name="Salamov A."/>
            <person name="Andreopoulos B."/>
            <person name="Cheng J.F."/>
            <person name="Woyke T."/>
            <person name="Pelin A."/>
            <person name="Henrissat B."/>
            <person name="Reynolds N.K."/>
            <person name="Benny G.L."/>
            <person name="Smith M.E."/>
            <person name="James T.Y."/>
            <person name="Grigoriev I.V."/>
        </authorList>
    </citation>
    <scope>NUCLEOTIDE SEQUENCE [LARGE SCALE GENOMIC DNA]</scope>
    <source>
        <strain evidence="2">RSA 1356</strain>
    </source>
</reference>
<keyword evidence="2" id="KW-1185">Reference proteome</keyword>
<accession>A0A4V1IWH1</accession>
<proteinExistence type="predicted"/>
<dbReference type="AlphaFoldDB" id="A0A4V1IWH1"/>
<name>A0A4V1IWH1_9FUNG</name>
<organism evidence="1 2">
    <name type="scientific">Thamnocephalis sphaerospora</name>
    <dbReference type="NCBI Taxonomy" id="78915"/>
    <lineage>
        <taxon>Eukaryota</taxon>
        <taxon>Fungi</taxon>
        <taxon>Fungi incertae sedis</taxon>
        <taxon>Zoopagomycota</taxon>
        <taxon>Zoopagomycotina</taxon>
        <taxon>Zoopagomycetes</taxon>
        <taxon>Zoopagales</taxon>
        <taxon>Sigmoideomycetaceae</taxon>
        <taxon>Thamnocephalis</taxon>
    </lineage>
</organism>
<dbReference type="EMBL" id="KZ992704">
    <property type="protein sequence ID" value="RKP07539.1"/>
    <property type="molecule type" value="Genomic_DNA"/>
</dbReference>
<dbReference type="Proteomes" id="UP000271241">
    <property type="component" value="Unassembled WGS sequence"/>
</dbReference>
<sequence length="253" mass="27388">MITATVATVVTKSKVAEAACGCARGCADVAHSSRHSEGIRAGTFTLNLVAPLNASPHASCSLPLRAEHLDSHQASVPPTQLPNTSDDAFGEVSNCDLASQCSRLPVFARITDEEHRREQQLALACALRGQVDLFLADLSTLYARYTDILATLEKQRISPFRLQNAEGLAVNTAVTQQAFLTLQKADQLKSALLLCHPMLDRCVAAAGRLELGCWAEETDALLKETRHFLHLRHWSLSAEATRVSIKTSTTALC</sequence>
<evidence type="ECO:0000313" key="2">
    <source>
        <dbReference type="Proteomes" id="UP000271241"/>
    </source>
</evidence>
<dbReference type="OrthoDB" id="5593624at2759"/>
<gene>
    <name evidence="1" type="ORF">THASP1DRAFT_30644</name>
</gene>
<evidence type="ECO:0000313" key="1">
    <source>
        <dbReference type="EMBL" id="RKP07539.1"/>
    </source>
</evidence>